<dbReference type="InterPro" id="IPR036396">
    <property type="entry name" value="Cyt_P450_sf"/>
</dbReference>
<evidence type="ECO:0000256" key="8">
    <source>
        <dbReference type="RuleBase" id="RU361177"/>
    </source>
</evidence>
<comment type="function">
    <text evidence="7">Catalyzes the conversion of methylthioalkyl glucosinolates of any chain length into methylsulfinylalkyl glucosinolates.</text>
</comment>
<keyword evidence="4 8" id="KW-0274">FAD</keyword>
<keyword evidence="8" id="KW-0503">Monooxygenase</keyword>
<dbReference type="Gramene" id="KOM33199">
    <property type="protein sequence ID" value="KOM33199"/>
    <property type="gene ID" value="LR48_Vigan01g275500"/>
</dbReference>
<dbReference type="EMBL" id="CM003371">
    <property type="protein sequence ID" value="KOM33199.1"/>
    <property type="molecule type" value="Genomic_DNA"/>
</dbReference>
<name>A0A0L9TSQ1_PHAAN</name>
<feature type="compositionally biased region" description="Basic and acidic residues" evidence="9">
    <location>
        <begin position="171"/>
        <end position="187"/>
    </location>
</feature>
<evidence type="ECO:0000256" key="3">
    <source>
        <dbReference type="ARBA" id="ARBA00022630"/>
    </source>
</evidence>
<proteinExistence type="inferred from homology"/>
<evidence type="ECO:0000256" key="1">
    <source>
        <dbReference type="ARBA" id="ARBA00001974"/>
    </source>
</evidence>
<dbReference type="PRINTS" id="PR00370">
    <property type="entry name" value="FMOXYGENASE"/>
</dbReference>
<comment type="similarity">
    <text evidence="2 8">Belongs to the FMO family.</text>
</comment>
<sequence>MLAEQEEIAKGKPSGEAHTWKDLPKMKYTWRVAMETIRMFPPIFGGFRKATDSVGSYVQTISSVGIQSHIEEEEIGRGLWRNRAGGDEVVGGIQREDDKEKEKCKEEKKKDNLPVAANDGGIDDQPQCASSSNASPSAHIHTDDHCHRRTHTEQKMKKSREKEEEMEFQNLEERLHGESGNMDSERKESKSVCVIGAGPSGIVVARELRREGQEVVVLEQNHDIGGQWLYDPNVEEEDDPLGRNPWLKVHSSIYQSLRLMSPREVMGFTDFPFSVKKGRDPRRFPSHREFLLYLKDFCEWFKVTEMIKFNTKVLYVGPLNYGVSTQDLKWLVRSKEKESNKEVEQVFDAVVVATGHYSKPRLPCIQGMEKWRRKQMHSHVYRSPEPFRGEIVVVVGNSFSGQEISMELVKVVKELHLSSKSLEIYEGLSKVISKYENFHLRPQIDNLREDGSVTFTDGSCIIADTILYCTGYEYSFPFLDTKGMVVVDDNRVGPLYEHTFPPSLAPSLSLIGIPRKILGLPFFESQGKWIAQLLSGKKVLPSYEEMMKSIDDFYHSKEAAAIPKRHTHEIGDFEYCDKYGENVGFPKLEEWRKELCVSSVVNYFVNLETCRDSWYDDEKLQEALKSPYFTQLQDPSF</sequence>
<evidence type="ECO:0000256" key="7">
    <source>
        <dbReference type="ARBA" id="ARBA00058243"/>
    </source>
</evidence>
<dbReference type="FunFam" id="3.50.50.60:FF:000147">
    <property type="entry name" value="Flavin-containing monooxygenase"/>
    <property type="match status" value="1"/>
</dbReference>
<evidence type="ECO:0000256" key="6">
    <source>
        <dbReference type="ARBA" id="ARBA00023002"/>
    </source>
</evidence>
<dbReference type="InterPro" id="IPR000960">
    <property type="entry name" value="Flavin_mOase"/>
</dbReference>
<dbReference type="PANTHER" id="PTHR23023">
    <property type="entry name" value="DIMETHYLANILINE MONOOXYGENASE"/>
    <property type="match status" value="1"/>
</dbReference>
<dbReference type="EC" id="1.-.-.-" evidence="8"/>
<evidence type="ECO:0000256" key="5">
    <source>
        <dbReference type="ARBA" id="ARBA00022857"/>
    </source>
</evidence>
<keyword evidence="6 8" id="KW-0560">Oxidoreductase</keyword>
<dbReference type="SUPFAM" id="SSF48264">
    <property type="entry name" value="Cytochrome P450"/>
    <property type="match status" value="1"/>
</dbReference>
<dbReference type="InterPro" id="IPR036188">
    <property type="entry name" value="FAD/NAD-bd_sf"/>
</dbReference>
<dbReference type="InterPro" id="IPR050346">
    <property type="entry name" value="FMO-like"/>
</dbReference>
<dbReference type="GO" id="GO:0050661">
    <property type="term" value="F:NADP binding"/>
    <property type="evidence" value="ECO:0007669"/>
    <property type="project" value="InterPro"/>
</dbReference>
<protein>
    <recommendedName>
        <fullName evidence="8">Flavin-containing monooxygenase</fullName>
        <ecNumber evidence="8">1.-.-.-</ecNumber>
    </recommendedName>
</protein>
<dbReference type="GO" id="GO:0050660">
    <property type="term" value="F:flavin adenine dinucleotide binding"/>
    <property type="evidence" value="ECO:0007669"/>
    <property type="project" value="InterPro"/>
</dbReference>
<organism evidence="10 11">
    <name type="scientific">Phaseolus angularis</name>
    <name type="common">Azuki bean</name>
    <name type="synonym">Vigna angularis</name>
    <dbReference type="NCBI Taxonomy" id="3914"/>
    <lineage>
        <taxon>Eukaryota</taxon>
        <taxon>Viridiplantae</taxon>
        <taxon>Streptophyta</taxon>
        <taxon>Embryophyta</taxon>
        <taxon>Tracheophyta</taxon>
        <taxon>Spermatophyta</taxon>
        <taxon>Magnoliopsida</taxon>
        <taxon>eudicotyledons</taxon>
        <taxon>Gunneridae</taxon>
        <taxon>Pentapetalae</taxon>
        <taxon>rosids</taxon>
        <taxon>fabids</taxon>
        <taxon>Fabales</taxon>
        <taxon>Fabaceae</taxon>
        <taxon>Papilionoideae</taxon>
        <taxon>50 kb inversion clade</taxon>
        <taxon>NPAAA clade</taxon>
        <taxon>indigoferoid/millettioid clade</taxon>
        <taxon>Phaseoleae</taxon>
        <taxon>Vigna</taxon>
    </lineage>
</organism>
<dbReference type="Pfam" id="PF00743">
    <property type="entry name" value="FMO-like"/>
    <property type="match status" value="2"/>
</dbReference>
<dbReference type="Gene3D" id="1.10.630.10">
    <property type="entry name" value="Cytochrome P450"/>
    <property type="match status" value="1"/>
</dbReference>
<evidence type="ECO:0000256" key="4">
    <source>
        <dbReference type="ARBA" id="ARBA00022827"/>
    </source>
</evidence>
<dbReference type="GO" id="GO:0005506">
    <property type="term" value="F:iron ion binding"/>
    <property type="evidence" value="ECO:0007669"/>
    <property type="project" value="InterPro"/>
</dbReference>
<keyword evidence="3 8" id="KW-0285">Flavoprotein</keyword>
<dbReference type="AlphaFoldDB" id="A0A0L9TSQ1"/>
<dbReference type="STRING" id="3914.A0A0L9TSQ1"/>
<evidence type="ECO:0000313" key="10">
    <source>
        <dbReference type="EMBL" id="KOM33199.1"/>
    </source>
</evidence>
<reference evidence="11" key="1">
    <citation type="journal article" date="2015" name="Proc. Natl. Acad. Sci. U.S.A.">
        <title>Genome sequencing of adzuki bean (Vigna angularis) provides insight into high starch and low fat accumulation and domestication.</title>
        <authorList>
            <person name="Yang K."/>
            <person name="Tian Z."/>
            <person name="Chen C."/>
            <person name="Luo L."/>
            <person name="Zhao B."/>
            <person name="Wang Z."/>
            <person name="Yu L."/>
            <person name="Li Y."/>
            <person name="Sun Y."/>
            <person name="Li W."/>
            <person name="Chen Y."/>
            <person name="Li Y."/>
            <person name="Zhang Y."/>
            <person name="Ai D."/>
            <person name="Zhao J."/>
            <person name="Shang C."/>
            <person name="Ma Y."/>
            <person name="Wu B."/>
            <person name="Wang M."/>
            <person name="Gao L."/>
            <person name="Sun D."/>
            <person name="Zhang P."/>
            <person name="Guo F."/>
            <person name="Wang W."/>
            <person name="Li Y."/>
            <person name="Wang J."/>
            <person name="Varshney R.K."/>
            <person name="Wang J."/>
            <person name="Ling H.Q."/>
            <person name="Wan P."/>
        </authorList>
    </citation>
    <scope>NUCLEOTIDE SEQUENCE</scope>
    <source>
        <strain evidence="11">cv. Jingnong 6</strain>
    </source>
</reference>
<dbReference type="InterPro" id="IPR020946">
    <property type="entry name" value="Flavin_mOase-like"/>
</dbReference>
<feature type="compositionally biased region" description="Polar residues" evidence="9">
    <location>
        <begin position="127"/>
        <end position="136"/>
    </location>
</feature>
<accession>A0A0L9TSQ1</accession>
<dbReference type="SUPFAM" id="SSF51905">
    <property type="entry name" value="FAD/NAD(P)-binding domain"/>
    <property type="match status" value="2"/>
</dbReference>
<feature type="compositionally biased region" description="Basic and acidic residues" evidence="9">
    <location>
        <begin position="94"/>
        <end position="112"/>
    </location>
</feature>
<comment type="cofactor">
    <cofactor evidence="1 8">
        <name>FAD</name>
        <dbReference type="ChEBI" id="CHEBI:57692"/>
    </cofactor>
</comment>
<dbReference type="OMA" id="TDFPLFM"/>
<evidence type="ECO:0000313" key="11">
    <source>
        <dbReference type="Proteomes" id="UP000053144"/>
    </source>
</evidence>
<keyword evidence="5" id="KW-0521">NADP</keyword>
<feature type="compositionally biased region" description="Basic and acidic residues" evidence="9">
    <location>
        <begin position="140"/>
        <end position="163"/>
    </location>
</feature>
<dbReference type="Gene3D" id="3.50.50.60">
    <property type="entry name" value="FAD/NAD(P)-binding domain"/>
    <property type="match status" value="2"/>
</dbReference>
<evidence type="ECO:0000256" key="9">
    <source>
        <dbReference type="SAM" id="MobiDB-lite"/>
    </source>
</evidence>
<evidence type="ECO:0000256" key="2">
    <source>
        <dbReference type="ARBA" id="ARBA00009183"/>
    </source>
</evidence>
<dbReference type="Proteomes" id="UP000053144">
    <property type="component" value="Chromosome 1"/>
</dbReference>
<dbReference type="GO" id="GO:0004499">
    <property type="term" value="F:N,N-dimethylaniline monooxygenase activity"/>
    <property type="evidence" value="ECO:0007669"/>
    <property type="project" value="InterPro"/>
</dbReference>
<gene>
    <name evidence="10" type="ORF">LR48_Vigan01g275500</name>
</gene>
<feature type="region of interest" description="Disordered" evidence="9">
    <location>
        <begin position="92"/>
        <end position="187"/>
    </location>
</feature>
<dbReference type="GO" id="GO:0020037">
    <property type="term" value="F:heme binding"/>
    <property type="evidence" value="ECO:0007669"/>
    <property type="project" value="InterPro"/>
</dbReference>